<dbReference type="RefSeq" id="WP_163749587.1">
    <property type="nucleotide sequence ID" value="NZ_AP022596.1"/>
</dbReference>
<keyword evidence="2" id="KW-0378">Hydrolase</keyword>
<evidence type="ECO:0000313" key="5">
    <source>
        <dbReference type="Proteomes" id="UP000467148"/>
    </source>
</evidence>
<feature type="domain" description="SMP-30/Gluconolactonase/LRE-like region" evidence="3">
    <location>
        <begin position="11"/>
        <end position="259"/>
    </location>
</feature>
<comment type="similarity">
    <text evidence="1">Belongs to the SMP-30/CGR1 family.</text>
</comment>
<proteinExistence type="inferred from homology"/>
<evidence type="ECO:0000256" key="2">
    <source>
        <dbReference type="ARBA" id="ARBA00022801"/>
    </source>
</evidence>
<accession>A0A7I7T964</accession>
<dbReference type="EMBL" id="AP022596">
    <property type="protein sequence ID" value="BBY65520.1"/>
    <property type="molecule type" value="Genomic_DNA"/>
</dbReference>
<evidence type="ECO:0000256" key="1">
    <source>
        <dbReference type="ARBA" id="ARBA00008853"/>
    </source>
</evidence>
<dbReference type="AlphaFoldDB" id="A0A7I7T964"/>
<evidence type="ECO:0000313" key="4">
    <source>
        <dbReference type="EMBL" id="BBY65520.1"/>
    </source>
</evidence>
<dbReference type="KEGG" id="mhev:MHEL_37630"/>
<name>A0A7I7T964_9MYCO</name>
<dbReference type="PANTHER" id="PTHR47572">
    <property type="entry name" value="LIPOPROTEIN-RELATED"/>
    <property type="match status" value="1"/>
</dbReference>
<dbReference type="InterPro" id="IPR051262">
    <property type="entry name" value="SMP-30/CGR1_Lactonase"/>
</dbReference>
<dbReference type="InterPro" id="IPR011042">
    <property type="entry name" value="6-blade_b-propeller_TolB-like"/>
</dbReference>
<dbReference type="SUPFAM" id="SSF63829">
    <property type="entry name" value="Calcium-dependent phosphotriesterase"/>
    <property type="match status" value="1"/>
</dbReference>
<gene>
    <name evidence="4" type="ORF">MHEL_37630</name>
</gene>
<dbReference type="InterPro" id="IPR013658">
    <property type="entry name" value="SGL"/>
</dbReference>
<evidence type="ECO:0000259" key="3">
    <source>
        <dbReference type="Pfam" id="PF08450"/>
    </source>
</evidence>
<protein>
    <submittedName>
        <fullName evidence="4">Gluconolactonase</fullName>
    </submittedName>
</protein>
<reference evidence="4 5" key="1">
    <citation type="journal article" date="2019" name="Emerg. Microbes Infect.">
        <title>Comprehensive subspecies identification of 175 nontuberculous mycobacteria species based on 7547 genomic profiles.</title>
        <authorList>
            <person name="Matsumoto Y."/>
            <person name="Kinjo T."/>
            <person name="Motooka D."/>
            <person name="Nabeya D."/>
            <person name="Jung N."/>
            <person name="Uechi K."/>
            <person name="Horii T."/>
            <person name="Iida T."/>
            <person name="Fujita J."/>
            <person name="Nakamura S."/>
        </authorList>
    </citation>
    <scope>NUCLEOTIDE SEQUENCE [LARGE SCALE GENOMIC DNA]</scope>
    <source>
        <strain evidence="4 5">JCM 30396</strain>
    </source>
</reference>
<dbReference type="Proteomes" id="UP000467148">
    <property type="component" value="Chromosome"/>
</dbReference>
<keyword evidence="5" id="KW-1185">Reference proteome</keyword>
<dbReference type="GO" id="GO:0016787">
    <property type="term" value="F:hydrolase activity"/>
    <property type="evidence" value="ECO:0007669"/>
    <property type="project" value="UniProtKB-KW"/>
</dbReference>
<dbReference type="Pfam" id="PF08450">
    <property type="entry name" value="SGL"/>
    <property type="match status" value="1"/>
</dbReference>
<organism evidence="4 5">
    <name type="scientific">Mycolicibacterium helvum</name>
    <dbReference type="NCBI Taxonomy" id="1534349"/>
    <lineage>
        <taxon>Bacteria</taxon>
        <taxon>Bacillati</taxon>
        <taxon>Actinomycetota</taxon>
        <taxon>Actinomycetes</taxon>
        <taxon>Mycobacteriales</taxon>
        <taxon>Mycobacteriaceae</taxon>
        <taxon>Mycolicibacterium</taxon>
    </lineage>
</organism>
<dbReference type="Gene3D" id="2.120.10.30">
    <property type="entry name" value="TolB, C-terminal domain"/>
    <property type="match status" value="1"/>
</dbReference>
<dbReference type="PANTHER" id="PTHR47572:SF4">
    <property type="entry name" value="LACTONASE DRP35"/>
    <property type="match status" value="1"/>
</dbReference>
<sequence>MFEIIGDGFSFTEAPRWHEGALWFSDFYTHQVHRWDESGFQTVCVVPGQPSGLGFTPAGELLVVSMIERRLLRLREGSLEVVAELGEYCPGLANDMWVDAAGRAYIGNDGPLQPLQPTVLVRCDPDGTVTVAATDVVTPNGVVVSPDGRELLLAESFAGRISAWDVSADGSLRNRRLWANFGRPRIAATVSEARKHVLMITDGITLNAAGHLWVADAAGSGVWCLAEGGQIVDHIDTGPYTAYSAVLGGADGRSLFITAGPALDEIDPEGRGAAVLMVRVDVPGAEY</sequence>